<sequence>MWHDSYVLVVLVVAALAVLGCVVLVSLGRGGELAEFHPDVPPLELPEAGQLNAVDFMSLHLPIGLVGYHTQTVDETLERAATALSERDTRIAVLEQRVAELLTGRLQARQEAYARPAEPPKTEHLPEMPNGAPAWEGDRADVEEAW</sequence>
<dbReference type="Proteomes" id="UP000334990">
    <property type="component" value="Unassembled WGS sequence"/>
</dbReference>
<comment type="caution">
    <text evidence="3">The sequence shown here is derived from an EMBL/GenBank/DDBJ whole genome shotgun (WGS) entry which is preliminary data.</text>
</comment>
<accession>A0A5M3W2T5</accession>
<dbReference type="EMBL" id="BLAD01000064">
    <property type="protein sequence ID" value="GES03064.1"/>
    <property type="molecule type" value="Genomic_DNA"/>
</dbReference>
<evidence type="ECO:0000256" key="2">
    <source>
        <dbReference type="SAM" id="Phobius"/>
    </source>
</evidence>
<keyword evidence="2" id="KW-1133">Transmembrane helix</keyword>
<keyword evidence="2" id="KW-0472">Membrane</keyword>
<name>A0A5M3W2T5_9ACTN</name>
<evidence type="ECO:0000256" key="1">
    <source>
        <dbReference type="SAM" id="MobiDB-lite"/>
    </source>
</evidence>
<keyword evidence="4" id="KW-1185">Reference proteome</keyword>
<protein>
    <recommendedName>
        <fullName evidence="5">Cell division protein DivIVA</fullName>
    </recommendedName>
</protein>
<keyword evidence="2" id="KW-0812">Transmembrane</keyword>
<dbReference type="AlphaFoldDB" id="A0A5M3W2T5"/>
<evidence type="ECO:0000313" key="4">
    <source>
        <dbReference type="Proteomes" id="UP000334990"/>
    </source>
</evidence>
<evidence type="ECO:0008006" key="5">
    <source>
        <dbReference type="Google" id="ProtNLM"/>
    </source>
</evidence>
<feature type="compositionally biased region" description="Basic and acidic residues" evidence="1">
    <location>
        <begin position="136"/>
        <end position="146"/>
    </location>
</feature>
<organism evidence="3 4">
    <name type="scientific">Acrocarpospora corrugata</name>
    <dbReference type="NCBI Taxonomy" id="35763"/>
    <lineage>
        <taxon>Bacteria</taxon>
        <taxon>Bacillati</taxon>
        <taxon>Actinomycetota</taxon>
        <taxon>Actinomycetes</taxon>
        <taxon>Streptosporangiales</taxon>
        <taxon>Streptosporangiaceae</taxon>
        <taxon>Acrocarpospora</taxon>
    </lineage>
</organism>
<evidence type="ECO:0000313" key="3">
    <source>
        <dbReference type="EMBL" id="GES03064.1"/>
    </source>
</evidence>
<feature type="region of interest" description="Disordered" evidence="1">
    <location>
        <begin position="111"/>
        <end position="146"/>
    </location>
</feature>
<proteinExistence type="predicted"/>
<feature type="transmembrane region" description="Helical" evidence="2">
    <location>
        <begin position="6"/>
        <end position="27"/>
    </location>
</feature>
<gene>
    <name evidence="3" type="ORF">Acor_51300</name>
</gene>
<reference evidence="3 4" key="1">
    <citation type="submission" date="2019-10" db="EMBL/GenBank/DDBJ databases">
        <title>Whole genome shotgun sequence of Acrocarpospora corrugata NBRC 13972.</title>
        <authorList>
            <person name="Ichikawa N."/>
            <person name="Kimura A."/>
            <person name="Kitahashi Y."/>
            <person name="Komaki H."/>
            <person name="Oguchi A."/>
        </authorList>
    </citation>
    <scope>NUCLEOTIDE SEQUENCE [LARGE SCALE GENOMIC DNA]</scope>
    <source>
        <strain evidence="3 4">NBRC 13972</strain>
    </source>
</reference>